<evidence type="ECO:0000256" key="4">
    <source>
        <dbReference type="ARBA" id="ARBA00022840"/>
    </source>
</evidence>
<dbReference type="STRING" id="77020.A0A0M8MKT9"/>
<evidence type="ECO:0000256" key="3">
    <source>
        <dbReference type="ARBA" id="ARBA00022741"/>
    </source>
</evidence>
<feature type="region of interest" description="Disordered" evidence="6">
    <location>
        <begin position="1"/>
        <end position="27"/>
    </location>
</feature>
<dbReference type="Proteomes" id="UP000037751">
    <property type="component" value="Unassembled WGS sequence"/>
</dbReference>
<proteinExistence type="inferred from homology"/>
<reference evidence="8 9" key="1">
    <citation type="submission" date="2015-07" db="EMBL/GenBank/DDBJ databases">
        <title>Draft Genome Sequence of Malassezia furfur CBS1878 and Malassezia pachydermatis CBS1879.</title>
        <authorList>
            <person name="Triana S."/>
            <person name="Ohm R."/>
            <person name="Gonzalez A."/>
            <person name="DeCock H."/>
            <person name="Restrepo S."/>
            <person name="Celis A."/>
        </authorList>
    </citation>
    <scope>NUCLEOTIDE SEQUENCE [LARGE SCALE GENOMIC DNA]</scope>
    <source>
        <strain evidence="8 9">CBS 1879</strain>
    </source>
</reference>
<dbReference type="GO" id="GO:0005886">
    <property type="term" value="C:plasma membrane"/>
    <property type="evidence" value="ECO:0007669"/>
    <property type="project" value="TreeGrafter"/>
</dbReference>
<dbReference type="SUPFAM" id="SSF56801">
    <property type="entry name" value="Acetyl-CoA synthetase-like"/>
    <property type="match status" value="1"/>
</dbReference>
<comment type="catalytic activity">
    <reaction evidence="5">
        <text>a long-chain fatty acid + ATP + CoA = a long-chain fatty acyl-CoA + AMP + diphosphate</text>
        <dbReference type="Rhea" id="RHEA:15421"/>
        <dbReference type="ChEBI" id="CHEBI:30616"/>
        <dbReference type="ChEBI" id="CHEBI:33019"/>
        <dbReference type="ChEBI" id="CHEBI:57287"/>
        <dbReference type="ChEBI" id="CHEBI:57560"/>
        <dbReference type="ChEBI" id="CHEBI:83139"/>
        <dbReference type="ChEBI" id="CHEBI:456215"/>
        <dbReference type="EC" id="6.2.1.3"/>
    </reaction>
    <physiologicalReaction direction="left-to-right" evidence="5">
        <dbReference type="Rhea" id="RHEA:15422"/>
    </physiologicalReaction>
</comment>
<accession>A0A0M8MKT9</accession>
<dbReference type="GO" id="GO:0005524">
    <property type="term" value="F:ATP binding"/>
    <property type="evidence" value="ECO:0007669"/>
    <property type="project" value="UniProtKB-KW"/>
</dbReference>
<feature type="domain" description="AMP-dependent synthetase/ligase" evidence="7">
    <location>
        <begin position="95"/>
        <end position="502"/>
    </location>
</feature>
<dbReference type="InterPro" id="IPR045851">
    <property type="entry name" value="AMP-bd_C_sf"/>
</dbReference>
<keyword evidence="2 8" id="KW-0436">Ligase</keyword>
<evidence type="ECO:0000313" key="8">
    <source>
        <dbReference type="EMBL" id="KOS13558.1"/>
    </source>
</evidence>
<comment type="similarity">
    <text evidence="1">Belongs to the ATP-dependent AMP-binding enzyme family.</text>
</comment>
<evidence type="ECO:0000313" key="9">
    <source>
        <dbReference type="Proteomes" id="UP000037751"/>
    </source>
</evidence>
<dbReference type="GO" id="GO:0035336">
    <property type="term" value="P:long-chain fatty-acyl-CoA metabolic process"/>
    <property type="evidence" value="ECO:0007669"/>
    <property type="project" value="TreeGrafter"/>
</dbReference>
<dbReference type="PANTHER" id="PTHR43272">
    <property type="entry name" value="LONG-CHAIN-FATTY-ACID--COA LIGASE"/>
    <property type="match status" value="1"/>
</dbReference>
<dbReference type="PANTHER" id="PTHR43272:SF83">
    <property type="entry name" value="ACYL-COA SYNTHETASE LONG-CHAIN, ISOFORM J"/>
    <property type="match status" value="1"/>
</dbReference>
<dbReference type="GO" id="GO:0004467">
    <property type="term" value="F:long-chain fatty acid-CoA ligase activity"/>
    <property type="evidence" value="ECO:0007669"/>
    <property type="project" value="UniProtKB-EC"/>
</dbReference>
<dbReference type="Gene3D" id="3.30.300.30">
    <property type="match status" value="1"/>
</dbReference>
<evidence type="ECO:0000256" key="1">
    <source>
        <dbReference type="ARBA" id="ARBA00006432"/>
    </source>
</evidence>
<evidence type="ECO:0000256" key="2">
    <source>
        <dbReference type="ARBA" id="ARBA00022598"/>
    </source>
</evidence>
<dbReference type="EMBL" id="LGAV01000006">
    <property type="protein sequence ID" value="KOS13558.1"/>
    <property type="molecule type" value="Genomic_DNA"/>
</dbReference>
<keyword evidence="9" id="KW-1185">Reference proteome</keyword>
<dbReference type="PROSITE" id="PS00455">
    <property type="entry name" value="AMP_BINDING"/>
    <property type="match status" value="1"/>
</dbReference>
<dbReference type="GO" id="GO:0005783">
    <property type="term" value="C:endoplasmic reticulum"/>
    <property type="evidence" value="ECO:0007669"/>
    <property type="project" value="TreeGrafter"/>
</dbReference>
<dbReference type="RefSeq" id="XP_017991190.1">
    <property type="nucleotide sequence ID" value="XM_018134587.1"/>
</dbReference>
<protein>
    <submittedName>
        <fullName evidence="8">Long-chain-fatty-acid--ligase</fullName>
    </submittedName>
</protein>
<dbReference type="GeneID" id="28726462"/>
<evidence type="ECO:0000256" key="5">
    <source>
        <dbReference type="ARBA" id="ARBA00024484"/>
    </source>
</evidence>
<dbReference type="Gene3D" id="3.40.50.12780">
    <property type="entry name" value="N-terminal domain of ligase-like"/>
    <property type="match status" value="1"/>
</dbReference>
<dbReference type="OrthoDB" id="1700726at2759"/>
<keyword evidence="4" id="KW-0067">ATP-binding</keyword>
<dbReference type="Pfam" id="PF00501">
    <property type="entry name" value="AMP-binding"/>
    <property type="match status" value="1"/>
</dbReference>
<dbReference type="GO" id="GO:0005811">
    <property type="term" value="C:lipid droplet"/>
    <property type="evidence" value="ECO:0007669"/>
    <property type="project" value="TreeGrafter"/>
</dbReference>
<keyword evidence="3" id="KW-0547">Nucleotide-binding</keyword>
<organism evidence="8 9">
    <name type="scientific">Malassezia pachydermatis</name>
    <dbReference type="NCBI Taxonomy" id="77020"/>
    <lineage>
        <taxon>Eukaryota</taxon>
        <taxon>Fungi</taxon>
        <taxon>Dikarya</taxon>
        <taxon>Basidiomycota</taxon>
        <taxon>Ustilaginomycotina</taxon>
        <taxon>Malasseziomycetes</taxon>
        <taxon>Malasseziales</taxon>
        <taxon>Malasseziaceae</taxon>
        <taxon>Malassezia</taxon>
    </lineage>
</organism>
<dbReference type="InterPro" id="IPR000873">
    <property type="entry name" value="AMP-dep_synth/lig_dom"/>
</dbReference>
<name>A0A0M8MKT9_9BASI</name>
<dbReference type="SMR" id="A0A0M8MKT9"/>
<evidence type="ECO:0000256" key="6">
    <source>
        <dbReference type="SAM" id="MobiDB-lite"/>
    </source>
</evidence>
<evidence type="ECO:0000259" key="7">
    <source>
        <dbReference type="Pfam" id="PF00501"/>
    </source>
</evidence>
<dbReference type="InterPro" id="IPR042099">
    <property type="entry name" value="ANL_N_sf"/>
</dbReference>
<comment type="caution">
    <text evidence="8">The sequence shown here is derived from an EMBL/GenBank/DDBJ whole genome shotgun (WGS) entry which is preliminary data.</text>
</comment>
<dbReference type="InterPro" id="IPR020845">
    <property type="entry name" value="AMP-binding_CS"/>
</dbReference>
<dbReference type="VEuPathDB" id="FungiDB:Malapachy_0054"/>
<sequence length="675" mass="74484">MLHRELASVGVSGADGTEGQIRRSTLSPDQLVMRPAEGINTMIDVLEYARKKHGNKKMIASREVIKEHKEEKKVKKKVGGEEIEETKTWTYFELSPYSYMTLNEFCDRVELFASGLSALGLSSKHRFNIFASTAVSWQIAAQSCFRIGMTFCTAYDTLGPDGLHVSLEEPEVSGLFTNADHLPVVEKIVKKTPLLRFVVYDGKADPNVVSRIEAKLKDRSKARIVHADEVYQLGRTHKMSPAQLTGDDVACIMYTSGSTGKPKGVILTHSNLVATLGAIPMLLNPYLTEDEALLAYLPLAHILEFVVECFCFLRGIAIGYARIKTLTQASVRNCDGDLKAFRPTLMVGVPAVWEQIRKGIVSKLETSGAMKQKMFGMSMWAKQHKVPGLTQFANAVVFKAVREQTGGRLRFALSGGAPISRETHRFLNTALVQIIQGYGMTESSAMCAILTPPFFKYGCVGCPMPSVEVKLKDVPEAGYYSSNSVPQGEVLIRGPSVTQGYFKRPDLTKEAITEDGWLMTGDVGQWNADGTLSLIDRKKNLVKLAGGEYIAIERLESTYKSSNYVSNICVYANSDANKPMGVIFPREDNLRKALPGLGLSHLADAELDDMCHEKKVADFILKEVNAVGKEAGFAPMEQLQCVVLIPEELPLTAAQKVQRKEVETKYKKQISAVYP</sequence>
<dbReference type="AlphaFoldDB" id="A0A0M8MKT9"/>
<gene>
    <name evidence="8" type="ORF">Malapachy_0054</name>
</gene>